<evidence type="ECO:0000256" key="20">
    <source>
        <dbReference type="SAM" id="Coils"/>
    </source>
</evidence>
<keyword evidence="8" id="KW-1003">Cell membrane</keyword>
<evidence type="ECO:0000256" key="1">
    <source>
        <dbReference type="ARBA" id="ARBA00004125"/>
    </source>
</evidence>
<evidence type="ECO:0000256" key="3">
    <source>
        <dbReference type="ARBA" id="ARBA00004413"/>
    </source>
</evidence>
<evidence type="ECO:0000256" key="10">
    <source>
        <dbReference type="ARBA" id="ARBA00022583"/>
    </source>
</evidence>
<dbReference type="GO" id="GO:0016197">
    <property type="term" value="P:endosomal transport"/>
    <property type="evidence" value="ECO:0007669"/>
    <property type="project" value="TreeGrafter"/>
</dbReference>
<comment type="similarity">
    <text evidence="4">Belongs to the END3 family.</text>
</comment>
<evidence type="ECO:0000256" key="17">
    <source>
        <dbReference type="ARBA" id="ARBA00023212"/>
    </source>
</evidence>
<gene>
    <name evidence="24" type="ORF">BRENAR_LOCUS2792</name>
</gene>
<evidence type="ECO:0000256" key="13">
    <source>
        <dbReference type="ARBA" id="ARBA00022837"/>
    </source>
</evidence>
<protein>
    <recommendedName>
        <fullName evidence="7">Actin cytoskeleton-regulatory complex protein END3</fullName>
    </recommendedName>
    <alternativeName>
        <fullName evidence="6">Actin cytoskeleton-regulatory complex protein end3</fullName>
    </alternativeName>
    <alternativeName>
        <fullName evidence="19">Endocytosis protein 3</fullName>
    </alternativeName>
</protein>
<dbReference type="InterPro" id="IPR011992">
    <property type="entry name" value="EF-hand-dom_pair"/>
</dbReference>
<dbReference type="InterPro" id="IPR002048">
    <property type="entry name" value="EF_hand_dom"/>
</dbReference>
<evidence type="ECO:0000256" key="4">
    <source>
        <dbReference type="ARBA" id="ARBA00009909"/>
    </source>
</evidence>
<evidence type="ECO:0000256" key="8">
    <source>
        <dbReference type="ARBA" id="ARBA00022475"/>
    </source>
</evidence>
<evidence type="ECO:0000256" key="14">
    <source>
        <dbReference type="ARBA" id="ARBA00023054"/>
    </source>
</evidence>
<accession>A0A448YMD3</accession>
<dbReference type="InterPro" id="IPR000261">
    <property type="entry name" value="EH_dom"/>
</dbReference>
<keyword evidence="15" id="KW-0472">Membrane</keyword>
<dbReference type="InParanoid" id="A0A448YMD3"/>
<keyword evidence="9" id="KW-0963">Cytoplasm</keyword>
<dbReference type="STRING" id="13370.A0A448YMD3"/>
<keyword evidence="17" id="KW-0206">Cytoskeleton</keyword>
<dbReference type="Pfam" id="PF12763">
    <property type="entry name" value="EH"/>
    <property type="match status" value="1"/>
</dbReference>
<dbReference type="OrthoDB" id="1716625at2759"/>
<evidence type="ECO:0000256" key="9">
    <source>
        <dbReference type="ARBA" id="ARBA00022490"/>
    </source>
</evidence>
<dbReference type="Proteomes" id="UP000290900">
    <property type="component" value="Unassembled WGS sequence"/>
</dbReference>
<feature type="domain" description="EH" evidence="22">
    <location>
        <begin position="8"/>
        <end position="98"/>
    </location>
</feature>
<dbReference type="GO" id="GO:0010008">
    <property type="term" value="C:endosome membrane"/>
    <property type="evidence" value="ECO:0007669"/>
    <property type="project" value="UniProtKB-SubCell"/>
</dbReference>
<dbReference type="GO" id="GO:0003779">
    <property type="term" value="F:actin binding"/>
    <property type="evidence" value="ECO:0007669"/>
    <property type="project" value="UniProtKB-KW"/>
</dbReference>
<evidence type="ECO:0000259" key="23">
    <source>
        <dbReference type="PROSITE" id="PS50222"/>
    </source>
</evidence>
<evidence type="ECO:0000256" key="15">
    <source>
        <dbReference type="ARBA" id="ARBA00023136"/>
    </source>
</evidence>
<dbReference type="InterPro" id="IPR025604">
    <property type="entry name" value="End3"/>
</dbReference>
<comment type="subunit">
    <text evidence="5">Component of the PAN1 actin cytoskeleton-regulatory complex.</text>
</comment>
<evidence type="ECO:0000256" key="6">
    <source>
        <dbReference type="ARBA" id="ARBA00013889"/>
    </source>
</evidence>
<keyword evidence="14 20" id="KW-0175">Coiled coil</keyword>
<dbReference type="PROSITE" id="PS50222">
    <property type="entry name" value="EF_HAND_2"/>
    <property type="match status" value="1"/>
</dbReference>
<comment type="subcellular location">
    <subcellularLocation>
        <location evidence="3">Cell membrane</location>
        <topology evidence="3">Peripheral membrane protein</topology>
        <orientation evidence="3">Cytoplasmic side</orientation>
    </subcellularLocation>
    <subcellularLocation>
        <location evidence="2">Cytoplasm</location>
        <location evidence="2">Cytoskeleton</location>
        <location evidence="2">Actin patch</location>
    </subcellularLocation>
    <subcellularLocation>
        <location evidence="1">Endosome membrane</location>
        <topology evidence="1">Peripheral membrane protein</topology>
        <orientation evidence="1">Cytoplasmic side</orientation>
    </subcellularLocation>
</comment>
<dbReference type="SMART" id="SM00027">
    <property type="entry name" value="EH"/>
    <property type="match status" value="2"/>
</dbReference>
<dbReference type="PANTHER" id="PTHR11216">
    <property type="entry name" value="EH DOMAIN"/>
    <property type="match status" value="1"/>
</dbReference>
<feature type="domain" description="EF-hand" evidence="23">
    <location>
        <begin position="40"/>
        <end position="75"/>
    </location>
</feature>
<dbReference type="GO" id="GO:0007015">
    <property type="term" value="P:actin filament organization"/>
    <property type="evidence" value="ECO:0007669"/>
    <property type="project" value="InterPro"/>
</dbReference>
<dbReference type="GO" id="GO:0030479">
    <property type="term" value="C:actin cortical patch"/>
    <property type="evidence" value="ECO:0007669"/>
    <property type="project" value="UniProtKB-SubCell"/>
</dbReference>
<dbReference type="SUPFAM" id="SSF47473">
    <property type="entry name" value="EF-hand"/>
    <property type="match status" value="2"/>
</dbReference>
<dbReference type="CDD" id="cd00052">
    <property type="entry name" value="EH"/>
    <property type="match status" value="1"/>
</dbReference>
<organism evidence="24 25">
    <name type="scientific">Brettanomyces naardenensis</name>
    <name type="common">Yeast</name>
    <dbReference type="NCBI Taxonomy" id="13370"/>
    <lineage>
        <taxon>Eukaryota</taxon>
        <taxon>Fungi</taxon>
        <taxon>Dikarya</taxon>
        <taxon>Ascomycota</taxon>
        <taxon>Saccharomycotina</taxon>
        <taxon>Pichiomycetes</taxon>
        <taxon>Pichiales</taxon>
        <taxon>Pichiaceae</taxon>
        <taxon>Brettanomyces</taxon>
    </lineage>
</organism>
<evidence type="ECO:0000259" key="22">
    <source>
        <dbReference type="PROSITE" id="PS50031"/>
    </source>
</evidence>
<dbReference type="FunCoup" id="A0A448YMD3">
    <property type="interactions" value="123"/>
</dbReference>
<dbReference type="EMBL" id="CAACVR010000017">
    <property type="protein sequence ID" value="VEU22060.1"/>
    <property type="molecule type" value="Genomic_DNA"/>
</dbReference>
<feature type="coiled-coil region" evidence="20">
    <location>
        <begin position="278"/>
        <end position="305"/>
    </location>
</feature>
<keyword evidence="10" id="KW-0254">Endocytosis</keyword>
<evidence type="ECO:0000256" key="18">
    <source>
        <dbReference type="ARBA" id="ARBA00025194"/>
    </source>
</evidence>
<keyword evidence="13" id="KW-0106">Calcium</keyword>
<evidence type="ECO:0000256" key="16">
    <source>
        <dbReference type="ARBA" id="ARBA00023203"/>
    </source>
</evidence>
<evidence type="ECO:0000256" key="7">
    <source>
        <dbReference type="ARBA" id="ARBA00017312"/>
    </source>
</evidence>
<keyword evidence="25" id="KW-1185">Reference proteome</keyword>
<keyword evidence="12" id="KW-0967">Endosome</keyword>
<dbReference type="PROSITE" id="PS50031">
    <property type="entry name" value="EH"/>
    <property type="match status" value="2"/>
</dbReference>
<dbReference type="Pfam" id="PF12761">
    <property type="entry name" value="End3"/>
    <property type="match status" value="1"/>
</dbReference>
<dbReference type="PROSITE" id="PS00018">
    <property type="entry name" value="EF_HAND_1"/>
    <property type="match status" value="1"/>
</dbReference>
<dbReference type="GO" id="GO:0006897">
    <property type="term" value="P:endocytosis"/>
    <property type="evidence" value="ECO:0007669"/>
    <property type="project" value="UniProtKB-KW"/>
</dbReference>
<evidence type="ECO:0000256" key="21">
    <source>
        <dbReference type="SAM" id="MobiDB-lite"/>
    </source>
</evidence>
<evidence type="ECO:0000256" key="5">
    <source>
        <dbReference type="ARBA" id="ARBA00011159"/>
    </source>
</evidence>
<evidence type="ECO:0000313" key="24">
    <source>
        <dbReference type="EMBL" id="VEU22060.1"/>
    </source>
</evidence>
<dbReference type="SMART" id="SM00054">
    <property type="entry name" value="EFh"/>
    <property type="match status" value="1"/>
</dbReference>
<evidence type="ECO:0000313" key="25">
    <source>
        <dbReference type="Proteomes" id="UP000290900"/>
    </source>
</evidence>
<dbReference type="AlphaFoldDB" id="A0A448YMD3"/>
<evidence type="ECO:0000256" key="19">
    <source>
        <dbReference type="ARBA" id="ARBA00029684"/>
    </source>
</evidence>
<feature type="region of interest" description="Disordered" evidence="21">
    <location>
        <begin position="101"/>
        <end position="123"/>
    </location>
</feature>
<proteinExistence type="inferred from homology"/>
<dbReference type="PANTHER" id="PTHR11216:SF74">
    <property type="entry name" value="ACTIN CYTOSKELETON-REGULATORY COMPLEX PROTEIN END3"/>
    <property type="match status" value="1"/>
</dbReference>
<keyword evidence="16" id="KW-0009">Actin-binding</keyword>
<keyword evidence="11" id="KW-0677">Repeat</keyword>
<comment type="function">
    <text evidence="18">Component of the PAN1 actin cytoskeleton-regulatory complex required for the internalization of endosomes during actin-coupled endocytosis. The complex links the site of endocytosis to the cell membrane-associated actin cytoskeleton. Mediates uptake of external molecules and vacuolar degradation of plasma membrane proteins. Plays a role in the proper organization of the cell membrane-associated actin cytoskeleton and promotes its destabilization.</text>
</comment>
<evidence type="ECO:0000256" key="12">
    <source>
        <dbReference type="ARBA" id="ARBA00022753"/>
    </source>
</evidence>
<feature type="domain" description="EH" evidence="22">
    <location>
        <begin position="137"/>
        <end position="226"/>
    </location>
</feature>
<sequence length="374" mass="42842">MPKLEQWEIKKYWQIFCGLKPDDNKLSKEKLDPVFRNSHLSDELLSQIWLLADIDEDGQLDFEEFCIAMRLIFDLVNGSIDEVPDSLPGWLIPGSKRQLVDSKASSSSQGGTGDGSSSDDDEYSLSDDFDWYISPTDKSTYQTVYDSSCDRFGRISFNSLQDLYGTLQKVPQTDISSAWNLVNPKQSETIDRDQCMVFLHILNQRSNGRRVPRSVPASLRATFSKELPEYDVNSHQGDVHIREEENTGFASGFLRKKGISNGSGGDDLNETSDKNWEEVKLRRELKDLEDKLERAEREKNNRGKDDDKSMSKYEYEQLLKYKESELSEVGKTNWRGLSENIGSVDSQVVQLREFLENQNKELEGLRSEVSKLRT</sequence>
<dbReference type="GO" id="GO:0005886">
    <property type="term" value="C:plasma membrane"/>
    <property type="evidence" value="ECO:0007669"/>
    <property type="project" value="UniProtKB-SubCell"/>
</dbReference>
<evidence type="ECO:0000256" key="2">
    <source>
        <dbReference type="ARBA" id="ARBA00004134"/>
    </source>
</evidence>
<dbReference type="GO" id="GO:0005509">
    <property type="term" value="F:calcium ion binding"/>
    <property type="evidence" value="ECO:0007669"/>
    <property type="project" value="InterPro"/>
</dbReference>
<reference evidence="24 25" key="1">
    <citation type="submission" date="2018-12" db="EMBL/GenBank/DDBJ databases">
        <authorList>
            <person name="Tiukova I."/>
            <person name="Dainat J."/>
        </authorList>
    </citation>
    <scope>NUCLEOTIDE SEQUENCE [LARGE SCALE GENOMIC DNA]</scope>
</reference>
<dbReference type="InterPro" id="IPR018247">
    <property type="entry name" value="EF_Hand_1_Ca_BS"/>
</dbReference>
<dbReference type="Gene3D" id="1.10.238.10">
    <property type="entry name" value="EF-hand"/>
    <property type="match status" value="2"/>
</dbReference>
<evidence type="ECO:0000256" key="11">
    <source>
        <dbReference type="ARBA" id="ARBA00022737"/>
    </source>
</evidence>
<name>A0A448YMD3_BRENA</name>